<evidence type="ECO:0000313" key="3">
    <source>
        <dbReference type="EnsemblPlants" id="KRH00386"/>
    </source>
</evidence>
<evidence type="ECO:0008006" key="5">
    <source>
        <dbReference type="Google" id="ProtNLM"/>
    </source>
</evidence>
<reference evidence="2" key="3">
    <citation type="submission" date="2018-07" db="EMBL/GenBank/DDBJ databases">
        <title>WGS assembly of Glycine max.</title>
        <authorList>
            <person name="Schmutz J."/>
            <person name="Cannon S."/>
            <person name="Schlueter J."/>
            <person name="Ma J."/>
            <person name="Mitros T."/>
            <person name="Nelson W."/>
            <person name="Hyten D."/>
            <person name="Song Q."/>
            <person name="Thelen J."/>
            <person name="Cheng J."/>
            <person name="Xu D."/>
            <person name="Hellsten U."/>
            <person name="May G."/>
            <person name="Yu Y."/>
            <person name="Sakurai T."/>
            <person name="Umezawa T."/>
            <person name="Bhattacharyya M."/>
            <person name="Sandhu D."/>
            <person name="Valliyodan B."/>
            <person name="Lindquist E."/>
            <person name="Peto M."/>
            <person name="Grant D."/>
            <person name="Shu S."/>
            <person name="Goodstein D."/>
            <person name="Barry K."/>
            <person name="Futrell-Griggs M."/>
            <person name="Abernathy B."/>
            <person name="Du J."/>
            <person name="Tian Z."/>
            <person name="Zhu L."/>
            <person name="Gill N."/>
            <person name="Joshi T."/>
            <person name="Libault M."/>
            <person name="Sethuraman A."/>
            <person name="Zhang X."/>
            <person name="Shinozaki K."/>
            <person name="Nguyen H."/>
            <person name="Wing R."/>
            <person name="Cregan P."/>
            <person name="Specht J."/>
            <person name="Grimwood J."/>
            <person name="Rokhsar D."/>
            <person name="Stacey G."/>
            <person name="Shoemaker R."/>
            <person name="Jackson S."/>
        </authorList>
    </citation>
    <scope>NUCLEOTIDE SEQUENCE</scope>
    <source>
        <tissue evidence="2">Callus</tissue>
    </source>
</reference>
<dbReference type="AlphaFoldDB" id="A0A0R0FAR0"/>
<evidence type="ECO:0000313" key="4">
    <source>
        <dbReference type="Proteomes" id="UP000008827"/>
    </source>
</evidence>
<dbReference type="Gramene" id="KRH00386">
    <property type="protein sequence ID" value="KRH00386"/>
    <property type="gene ID" value="GLYMA_18G210200"/>
</dbReference>
<organism evidence="2">
    <name type="scientific">Glycine max</name>
    <name type="common">Soybean</name>
    <name type="synonym">Glycine hispida</name>
    <dbReference type="NCBI Taxonomy" id="3847"/>
    <lineage>
        <taxon>Eukaryota</taxon>
        <taxon>Viridiplantae</taxon>
        <taxon>Streptophyta</taxon>
        <taxon>Embryophyta</taxon>
        <taxon>Tracheophyta</taxon>
        <taxon>Spermatophyta</taxon>
        <taxon>Magnoliopsida</taxon>
        <taxon>eudicotyledons</taxon>
        <taxon>Gunneridae</taxon>
        <taxon>Pentapetalae</taxon>
        <taxon>rosids</taxon>
        <taxon>fabids</taxon>
        <taxon>Fabales</taxon>
        <taxon>Fabaceae</taxon>
        <taxon>Papilionoideae</taxon>
        <taxon>50 kb inversion clade</taxon>
        <taxon>NPAAA clade</taxon>
        <taxon>indigoferoid/millettioid clade</taxon>
        <taxon>Phaseoleae</taxon>
        <taxon>Glycine</taxon>
        <taxon>Glycine subgen. Soja</taxon>
    </lineage>
</organism>
<dbReference type="EMBL" id="CM000851">
    <property type="protein sequence ID" value="KRH00386.1"/>
    <property type="molecule type" value="Genomic_DNA"/>
</dbReference>
<feature type="signal peptide" evidence="1">
    <location>
        <begin position="1"/>
        <end position="21"/>
    </location>
</feature>
<dbReference type="EnsemblPlants" id="KRH00386">
    <property type="protein sequence ID" value="KRH00386"/>
    <property type="gene ID" value="GLYMA_18G210200"/>
</dbReference>
<dbReference type="InParanoid" id="A0A0R0FAR0"/>
<dbReference type="Proteomes" id="UP000008827">
    <property type="component" value="Chromosome 18"/>
</dbReference>
<gene>
    <name evidence="2" type="ORF">GLYMA_18G210200</name>
</gene>
<reference evidence="2 3" key="1">
    <citation type="journal article" date="2010" name="Nature">
        <title>Genome sequence of the palaeopolyploid soybean.</title>
        <authorList>
            <person name="Schmutz J."/>
            <person name="Cannon S.B."/>
            <person name="Schlueter J."/>
            <person name="Ma J."/>
            <person name="Mitros T."/>
            <person name="Nelson W."/>
            <person name="Hyten D.L."/>
            <person name="Song Q."/>
            <person name="Thelen J.J."/>
            <person name="Cheng J."/>
            <person name="Xu D."/>
            <person name="Hellsten U."/>
            <person name="May G.D."/>
            <person name="Yu Y."/>
            <person name="Sakurai T."/>
            <person name="Umezawa T."/>
            <person name="Bhattacharyya M.K."/>
            <person name="Sandhu D."/>
            <person name="Valliyodan B."/>
            <person name="Lindquist E."/>
            <person name="Peto M."/>
            <person name="Grant D."/>
            <person name="Shu S."/>
            <person name="Goodstein D."/>
            <person name="Barry K."/>
            <person name="Futrell-Griggs M."/>
            <person name="Abernathy B."/>
            <person name="Du J."/>
            <person name="Tian Z."/>
            <person name="Zhu L."/>
            <person name="Gill N."/>
            <person name="Joshi T."/>
            <person name="Libault M."/>
            <person name="Sethuraman A."/>
            <person name="Zhang X.-C."/>
            <person name="Shinozaki K."/>
            <person name="Nguyen H.T."/>
            <person name="Wing R.A."/>
            <person name="Cregan P."/>
            <person name="Specht J."/>
            <person name="Grimwood J."/>
            <person name="Rokhsar D."/>
            <person name="Stacey G."/>
            <person name="Shoemaker R.C."/>
            <person name="Jackson S.A."/>
        </authorList>
    </citation>
    <scope>NUCLEOTIDE SEQUENCE [LARGE SCALE GENOMIC DNA]</scope>
    <source>
        <strain evidence="3">cv. Williams 82</strain>
        <tissue evidence="2">Callus</tissue>
    </source>
</reference>
<proteinExistence type="predicted"/>
<accession>A0A0R0FAR0</accession>
<name>A0A0R0FAR0_SOYBN</name>
<protein>
    <recommendedName>
        <fullName evidence="5">Secreted protein</fullName>
    </recommendedName>
</protein>
<reference evidence="3" key="2">
    <citation type="submission" date="2018-02" db="UniProtKB">
        <authorList>
            <consortium name="EnsemblPlants"/>
        </authorList>
    </citation>
    <scope>IDENTIFICATION</scope>
    <source>
        <strain evidence="3">Williams 82</strain>
    </source>
</reference>
<evidence type="ECO:0000313" key="2">
    <source>
        <dbReference type="EMBL" id="KRH00386.1"/>
    </source>
</evidence>
<sequence>MNRFFLHGRTGSPLLLKHLLAASCVVETVCFISSVPPTNTPGMAASAFENRRMARNLELRSEVEVHEPGIKEQREREVVAKRERERNGDWRVRVPCRE</sequence>
<keyword evidence="1" id="KW-0732">Signal</keyword>
<evidence type="ECO:0000256" key="1">
    <source>
        <dbReference type="SAM" id="SignalP"/>
    </source>
</evidence>
<keyword evidence="4" id="KW-1185">Reference proteome</keyword>
<feature type="chain" id="PRO_5014520961" description="Secreted protein" evidence="1">
    <location>
        <begin position="22"/>
        <end position="98"/>
    </location>
</feature>